<dbReference type="InterPro" id="IPR007854">
    <property type="entry name" value="Fip1_dom"/>
</dbReference>
<feature type="compositionally biased region" description="Basic and acidic residues" evidence="5">
    <location>
        <begin position="49"/>
        <end position="58"/>
    </location>
</feature>
<dbReference type="GO" id="GO:0005847">
    <property type="term" value="C:mRNA cleavage and polyadenylation specificity factor complex"/>
    <property type="evidence" value="ECO:0007669"/>
    <property type="project" value="TreeGrafter"/>
</dbReference>
<comment type="subcellular location">
    <subcellularLocation>
        <location evidence="1">Nucleus</location>
    </subcellularLocation>
</comment>
<dbReference type="InterPro" id="IPR051187">
    <property type="entry name" value="Pre-mRNA_3'-end_processing_reg"/>
</dbReference>
<feature type="compositionally biased region" description="Pro residues" evidence="5">
    <location>
        <begin position="338"/>
        <end position="351"/>
    </location>
</feature>
<name>W7TRY1_9STRA</name>
<dbReference type="AlphaFoldDB" id="W7TRY1"/>
<feature type="compositionally biased region" description="Low complexity" evidence="5">
    <location>
        <begin position="1"/>
        <end position="21"/>
    </location>
</feature>
<feature type="region of interest" description="Disordered" evidence="5">
    <location>
        <begin position="307"/>
        <end position="400"/>
    </location>
</feature>
<accession>W7TRY1</accession>
<feature type="compositionally biased region" description="Acidic residues" evidence="5">
    <location>
        <begin position="86"/>
        <end position="110"/>
    </location>
</feature>
<keyword evidence="8" id="KW-1185">Reference proteome</keyword>
<dbReference type="Proteomes" id="UP000019335">
    <property type="component" value="Chromosome 4"/>
</dbReference>
<dbReference type="EMBL" id="AZIL01000231">
    <property type="protein sequence ID" value="EWM28927.1"/>
    <property type="molecule type" value="Genomic_DNA"/>
</dbReference>
<feature type="compositionally biased region" description="Basic and acidic residues" evidence="5">
    <location>
        <begin position="148"/>
        <end position="157"/>
    </location>
</feature>
<organism evidence="7 8">
    <name type="scientific">Nannochloropsis gaditana</name>
    <dbReference type="NCBI Taxonomy" id="72520"/>
    <lineage>
        <taxon>Eukaryota</taxon>
        <taxon>Sar</taxon>
        <taxon>Stramenopiles</taxon>
        <taxon>Ochrophyta</taxon>
        <taxon>Eustigmatophyceae</taxon>
        <taxon>Eustigmatales</taxon>
        <taxon>Monodopsidaceae</taxon>
        <taxon>Nannochloropsis</taxon>
    </lineage>
</organism>
<comment type="similarity">
    <text evidence="2">Belongs to the FIP1 family.</text>
</comment>
<dbReference type="PANTHER" id="PTHR13484:SF0">
    <property type="entry name" value="PRE-MRNA 3'-END-PROCESSING FACTOR FIP1"/>
    <property type="match status" value="1"/>
</dbReference>
<evidence type="ECO:0000256" key="2">
    <source>
        <dbReference type="ARBA" id="ARBA00007459"/>
    </source>
</evidence>
<evidence type="ECO:0000256" key="1">
    <source>
        <dbReference type="ARBA" id="ARBA00004123"/>
    </source>
</evidence>
<dbReference type="GO" id="GO:0006397">
    <property type="term" value="P:mRNA processing"/>
    <property type="evidence" value="ECO:0007669"/>
    <property type="project" value="UniProtKB-KW"/>
</dbReference>
<evidence type="ECO:0000313" key="8">
    <source>
        <dbReference type="Proteomes" id="UP000019335"/>
    </source>
</evidence>
<feature type="compositionally biased region" description="Acidic residues" evidence="5">
    <location>
        <begin position="181"/>
        <end position="196"/>
    </location>
</feature>
<dbReference type="OrthoDB" id="1917198at2759"/>
<keyword evidence="4" id="KW-0539">Nucleus</keyword>
<feature type="region of interest" description="Disordered" evidence="5">
    <location>
        <begin position="1"/>
        <end position="115"/>
    </location>
</feature>
<reference evidence="7 8" key="1">
    <citation type="journal article" date="2014" name="Mol. Plant">
        <title>Chromosome Scale Genome Assembly and Transcriptome Profiling of Nannochloropsis gaditana in Nitrogen Depletion.</title>
        <authorList>
            <person name="Corteggiani Carpinelli E."/>
            <person name="Telatin A."/>
            <person name="Vitulo N."/>
            <person name="Forcato C."/>
            <person name="D'Angelo M."/>
            <person name="Schiavon R."/>
            <person name="Vezzi A."/>
            <person name="Giacometti G.M."/>
            <person name="Morosinotto T."/>
            <person name="Valle G."/>
        </authorList>
    </citation>
    <scope>NUCLEOTIDE SEQUENCE [LARGE SCALE GENOMIC DNA]</scope>
    <source>
        <strain evidence="7 8">B-31</strain>
    </source>
</reference>
<evidence type="ECO:0000256" key="3">
    <source>
        <dbReference type="ARBA" id="ARBA00022664"/>
    </source>
</evidence>
<feature type="domain" description="Pre-mRNA polyadenylation factor Fip1" evidence="6">
    <location>
        <begin position="238"/>
        <end position="280"/>
    </location>
</feature>
<dbReference type="Pfam" id="PF05182">
    <property type="entry name" value="Fip1"/>
    <property type="match status" value="1"/>
</dbReference>
<gene>
    <name evidence="7" type="ORF">Naga_100142g6</name>
</gene>
<evidence type="ECO:0000313" key="7">
    <source>
        <dbReference type="EMBL" id="EWM28927.1"/>
    </source>
</evidence>
<dbReference type="PANTHER" id="PTHR13484">
    <property type="entry name" value="FIP1-LIKE 1 PROTEIN"/>
    <property type="match status" value="1"/>
</dbReference>
<sequence length="400" mass="43782">MPSTRASALSTSASSESTVPSVIEEENGSKPLVSAQAKVTTQRRASKRRALETKKSQDDGEQDLLDVVPLPAVPSLFPVLDAHGNDDEEEDEESTDEEEEEEEEESDDDITLVMTGPPRYRAFANKYIRPGLEGATGVADAEGGGAGGHDKAPGEAKEGDEDKEEEAAEARRRALAWEGFGADEEEGKEGGVGDEEEADMFTNPLKHPAIRTYTQDFKDEDFPPTDQLRLRFKRTAFDIDITTVEEKGWNRTGASAADYFNYGFVEESWALYSEKQIRLRWLAQKKEAQTAQEEEKLLASLLEAQAAEGRKYEEEEEAEWGGKEEPLPDGQVEAAGDYPPPPPFPPPPRGTPPGMMEQEMGEGMPPYPDEPPGYPPAWQRDGPNSPPPPCSLPSMAAAAP</sequence>
<feature type="compositionally biased region" description="Low complexity" evidence="5">
    <location>
        <begin position="352"/>
        <end position="364"/>
    </location>
</feature>
<keyword evidence="3" id="KW-0507">mRNA processing</keyword>
<feature type="compositionally biased region" description="Pro residues" evidence="5">
    <location>
        <begin position="365"/>
        <end position="375"/>
    </location>
</feature>
<proteinExistence type="inferred from homology"/>
<feature type="region of interest" description="Disordered" evidence="5">
    <location>
        <begin position="135"/>
        <end position="196"/>
    </location>
</feature>
<evidence type="ECO:0000256" key="5">
    <source>
        <dbReference type="SAM" id="MobiDB-lite"/>
    </source>
</evidence>
<evidence type="ECO:0000259" key="6">
    <source>
        <dbReference type="Pfam" id="PF05182"/>
    </source>
</evidence>
<comment type="caution">
    <text evidence="7">The sequence shown here is derived from an EMBL/GenBank/DDBJ whole genome shotgun (WGS) entry which is preliminary data.</text>
</comment>
<evidence type="ECO:0000256" key="4">
    <source>
        <dbReference type="ARBA" id="ARBA00023242"/>
    </source>
</evidence>
<protein>
    <submittedName>
        <fullName evidence="7">Pre-mRNA polyadenylation factor Fip1</fullName>
    </submittedName>
</protein>
<feature type="compositionally biased region" description="Acidic residues" evidence="5">
    <location>
        <begin position="158"/>
        <end position="167"/>
    </location>
</feature>